<dbReference type="KEGG" id="ptm:GSPATT00007661001"/>
<accession>A0CIA9</accession>
<evidence type="ECO:0000256" key="3">
    <source>
        <dbReference type="ARBA" id="ARBA00007823"/>
    </source>
</evidence>
<dbReference type="GO" id="GO:0042781">
    <property type="term" value="F:3'-tRNA processing endoribonuclease activity"/>
    <property type="evidence" value="ECO:0000318"/>
    <property type="project" value="GO_Central"/>
</dbReference>
<dbReference type="eggNOG" id="KOG2121">
    <property type="taxonomic scope" value="Eukaryota"/>
</dbReference>
<protein>
    <recommendedName>
        <fullName evidence="4">ribonuclease Z</fullName>
        <ecNumber evidence="4">3.1.26.11</ecNumber>
    </recommendedName>
</protein>
<organism evidence="11 12">
    <name type="scientific">Paramecium tetraurelia</name>
    <dbReference type="NCBI Taxonomy" id="5888"/>
    <lineage>
        <taxon>Eukaryota</taxon>
        <taxon>Sar</taxon>
        <taxon>Alveolata</taxon>
        <taxon>Ciliophora</taxon>
        <taxon>Intramacronucleata</taxon>
        <taxon>Oligohymenophorea</taxon>
        <taxon>Peniculida</taxon>
        <taxon>Parameciidae</taxon>
        <taxon>Paramecium</taxon>
    </lineage>
</organism>
<dbReference type="GO" id="GO:1990180">
    <property type="term" value="P:mitochondrial tRNA 3'-end processing"/>
    <property type="evidence" value="ECO:0000318"/>
    <property type="project" value="GO_Central"/>
</dbReference>
<dbReference type="Gene3D" id="3.60.15.10">
    <property type="entry name" value="Ribonuclease Z/Hydroxyacylglutathione hydrolase-like"/>
    <property type="match status" value="1"/>
</dbReference>
<dbReference type="EMBL" id="CT868085">
    <property type="protein sequence ID" value="CAK70526.1"/>
    <property type="molecule type" value="Genomic_DNA"/>
</dbReference>
<dbReference type="InterPro" id="IPR036866">
    <property type="entry name" value="RibonucZ/Hydroxyglut_hydro"/>
</dbReference>
<dbReference type="GeneID" id="5023708"/>
<dbReference type="Proteomes" id="UP000000600">
    <property type="component" value="Unassembled WGS sequence"/>
</dbReference>
<dbReference type="SUPFAM" id="SSF56281">
    <property type="entry name" value="Metallo-hydrolase/oxidoreductase"/>
    <property type="match status" value="1"/>
</dbReference>
<dbReference type="PANTHER" id="PTHR12553:SF49">
    <property type="entry name" value="ZINC PHOSPHODIESTERASE ELAC PROTEIN 2"/>
    <property type="match status" value="1"/>
</dbReference>
<keyword evidence="8" id="KW-0255">Endonuclease</keyword>
<dbReference type="EC" id="3.1.26.11" evidence="4"/>
<keyword evidence="6" id="KW-0540">Nuclease</keyword>
<dbReference type="GO" id="GO:0005739">
    <property type="term" value="C:mitochondrion"/>
    <property type="evidence" value="ECO:0000318"/>
    <property type="project" value="GO_Central"/>
</dbReference>
<keyword evidence="9" id="KW-0378">Hydrolase</keyword>
<evidence type="ECO:0000256" key="1">
    <source>
        <dbReference type="ARBA" id="ARBA00000402"/>
    </source>
</evidence>
<keyword evidence="5" id="KW-0819">tRNA processing</keyword>
<evidence type="ECO:0000256" key="5">
    <source>
        <dbReference type="ARBA" id="ARBA00022694"/>
    </source>
</evidence>
<dbReference type="AlphaFoldDB" id="A0CIA9"/>
<dbReference type="OMA" id="HECTYPD"/>
<dbReference type="GO" id="GO:0046872">
    <property type="term" value="F:metal ion binding"/>
    <property type="evidence" value="ECO:0007669"/>
    <property type="project" value="UniProtKB-KW"/>
</dbReference>
<evidence type="ECO:0000256" key="7">
    <source>
        <dbReference type="ARBA" id="ARBA00022723"/>
    </source>
</evidence>
<dbReference type="InterPro" id="IPR047151">
    <property type="entry name" value="RNZ2-like"/>
</dbReference>
<evidence type="ECO:0000256" key="9">
    <source>
        <dbReference type="ARBA" id="ARBA00022801"/>
    </source>
</evidence>
<proteinExistence type="inferred from homology"/>
<evidence type="ECO:0000313" key="11">
    <source>
        <dbReference type="EMBL" id="CAK70526.1"/>
    </source>
</evidence>
<dbReference type="OrthoDB" id="527344at2759"/>
<evidence type="ECO:0000256" key="10">
    <source>
        <dbReference type="ARBA" id="ARBA00022833"/>
    </source>
</evidence>
<keyword evidence="7" id="KW-0479">Metal-binding</keyword>
<name>A0CIA9_PARTE</name>
<reference evidence="11 12" key="1">
    <citation type="journal article" date="2006" name="Nature">
        <title>Global trends of whole-genome duplications revealed by the ciliate Paramecium tetraurelia.</title>
        <authorList>
            <consortium name="Genoscope"/>
            <person name="Aury J.-M."/>
            <person name="Jaillon O."/>
            <person name="Duret L."/>
            <person name="Noel B."/>
            <person name="Jubin C."/>
            <person name="Porcel B.M."/>
            <person name="Segurens B."/>
            <person name="Daubin V."/>
            <person name="Anthouard V."/>
            <person name="Aiach N."/>
            <person name="Arnaiz O."/>
            <person name="Billaut A."/>
            <person name="Beisson J."/>
            <person name="Blanc I."/>
            <person name="Bouhouche K."/>
            <person name="Camara F."/>
            <person name="Duharcourt S."/>
            <person name="Guigo R."/>
            <person name="Gogendeau D."/>
            <person name="Katinka M."/>
            <person name="Keller A.-M."/>
            <person name="Kissmehl R."/>
            <person name="Klotz C."/>
            <person name="Koll F."/>
            <person name="Le Moue A."/>
            <person name="Lepere C."/>
            <person name="Malinsky S."/>
            <person name="Nowacki M."/>
            <person name="Nowak J.K."/>
            <person name="Plattner H."/>
            <person name="Poulain J."/>
            <person name="Ruiz F."/>
            <person name="Serrano V."/>
            <person name="Zagulski M."/>
            <person name="Dessen P."/>
            <person name="Betermier M."/>
            <person name="Weissenbach J."/>
            <person name="Scarpelli C."/>
            <person name="Schachter V."/>
            <person name="Sperling L."/>
            <person name="Meyer E."/>
            <person name="Cohen J."/>
            <person name="Wincker P."/>
        </authorList>
    </citation>
    <scope>NUCLEOTIDE SEQUENCE [LARGE SCALE GENOMIC DNA]</scope>
    <source>
        <strain evidence="11 12">Stock d4-2</strain>
    </source>
</reference>
<keyword evidence="10" id="KW-0862">Zinc</keyword>
<comment type="similarity">
    <text evidence="3">Belongs to the RNase Z family.</text>
</comment>
<keyword evidence="12" id="KW-1185">Reference proteome</keyword>
<evidence type="ECO:0000256" key="2">
    <source>
        <dbReference type="ARBA" id="ARBA00001947"/>
    </source>
</evidence>
<comment type="cofactor">
    <cofactor evidence="2">
        <name>Zn(2+)</name>
        <dbReference type="ChEBI" id="CHEBI:29105"/>
    </cofactor>
</comment>
<dbReference type="Pfam" id="PF23023">
    <property type="entry name" value="Anti-Pycsar_Apyc1"/>
    <property type="match status" value="1"/>
</dbReference>
<dbReference type="InParanoid" id="A0CIA9"/>
<dbReference type="RefSeq" id="XP_001437923.1">
    <property type="nucleotide sequence ID" value="XM_001437886.1"/>
</dbReference>
<evidence type="ECO:0000256" key="8">
    <source>
        <dbReference type="ARBA" id="ARBA00022759"/>
    </source>
</evidence>
<evidence type="ECO:0000256" key="4">
    <source>
        <dbReference type="ARBA" id="ARBA00012477"/>
    </source>
</evidence>
<comment type="catalytic activity">
    <reaction evidence="1">
        <text>Endonucleolytic cleavage of RNA, removing extra 3' nucleotides from tRNA precursor, generating 3' termini of tRNAs. A 3'-hydroxy group is left at the tRNA terminus and a 5'-phosphoryl group is left at the trailer molecule.</text>
        <dbReference type="EC" id="3.1.26.11"/>
    </reaction>
</comment>
<sequence length="826" mass="97190">MSGHKQFQRINLQIIKTYKLQRFPIISICLDHQQGNERLYFGTCEEPSNRLVSFHDLNLFVNKAFYFLHRNTQEVYQGLIPIMYYAFYRNQFTNMTFFGPPGISQFIMQTKYMLGVRSLAFGAMDLNKEMIIKQQKFGIGNKMQFLELIKTQVESQTSNLESINQYVREQTHQYVVPKEFVDQNKYVALQYSKVKSLFGNNPNLTQYLVTFKVEQQIDYEKCRNLNIPLSRIPDIKEGRYFINNKQMTIEDVKKFNPQLLQQAILLLDFKTEEEVEDFASNIFEQLQDELKIYRDEFKKFNQNADLNQTLVIVHYADKELLDSQKYQNIIENLKKLNYKLVHIITSQEYYCELDLVSKKDLGREHFGYYYLDFLKFMKTNLPALFRGQEQVNQFQINQNMTDLKSLWPNESKYIPMRMKTIQIISGTLYYEDLKVKRQVSYSLQKEEKQLLIRLCKEISQTQNKSYEVLMLGTSSSIENQSRNASGIHVKINNVGILMDCGQNTLNQFYFSCQDDGDFKQKISDLQVIYISHSHNDHHQGLYDFIKHKCAVSKEPFFLLLPKPIYLWYSQLFTNLFREEFGMKSYVNQVKIVFTDALISSNFQEKAQPKQKKTFNVNQLESEEFPEINFSSKFDNNLNKTEFQEFLQYKQLHLDIEMTQHCQYSTAIKMSSNGKTLVYSSDRLGQLTKFGTKFSKFAKDCDLLIHECTYPDEMVEKALSAKHSTFLQAFFNGYQLNAKNLVMTHFTERSLFYLKQFFHADGNLNIPAFKKLLESQSIMSSQPFNIDDAVQYLENNVVFACDFMNFGDGNIDKLSQISRIIVKSLLP</sequence>
<dbReference type="HOGENOM" id="CLU_343067_0_0_1"/>
<dbReference type="STRING" id="5888.A0CIA9"/>
<evidence type="ECO:0000313" key="12">
    <source>
        <dbReference type="Proteomes" id="UP000000600"/>
    </source>
</evidence>
<evidence type="ECO:0000256" key="6">
    <source>
        <dbReference type="ARBA" id="ARBA00022722"/>
    </source>
</evidence>
<gene>
    <name evidence="11" type="ORF">GSPATT00007661001</name>
</gene>
<dbReference type="PANTHER" id="PTHR12553">
    <property type="entry name" value="ZINC PHOSPHODIESTERASE ELAC PROTEIN 2"/>
    <property type="match status" value="1"/>
</dbReference>